<evidence type="ECO:0000259" key="1">
    <source>
        <dbReference type="Pfam" id="PF00483"/>
    </source>
</evidence>
<dbReference type="InterPro" id="IPR014710">
    <property type="entry name" value="RmlC-like_jellyroll"/>
</dbReference>
<accession>A0ABM8YAS9</accession>
<dbReference type="Pfam" id="PF01050">
    <property type="entry name" value="MannoseP_isomer"/>
    <property type="match status" value="1"/>
</dbReference>
<keyword evidence="4" id="KW-1185">Reference proteome</keyword>
<dbReference type="CDD" id="cd02213">
    <property type="entry name" value="cupin_PMI_typeII_C"/>
    <property type="match status" value="1"/>
</dbReference>
<feature type="domain" description="Mannose-6-phosphate isomerase type II C-terminal" evidence="2">
    <location>
        <begin position="344"/>
        <end position="446"/>
    </location>
</feature>
<organism evidence="3 4">
    <name type="scientific">Bacillus rhizoplanae</name>
    <dbReference type="NCBI Taxonomy" id="2880966"/>
    <lineage>
        <taxon>Bacteria</taxon>
        <taxon>Bacillati</taxon>
        <taxon>Bacillota</taxon>
        <taxon>Bacilli</taxon>
        <taxon>Bacillales</taxon>
        <taxon>Bacillaceae</taxon>
        <taxon>Bacillus</taxon>
    </lineage>
</organism>
<evidence type="ECO:0000313" key="4">
    <source>
        <dbReference type="Proteomes" id="UP000789423"/>
    </source>
</evidence>
<dbReference type="PANTHER" id="PTHR46390:SF1">
    <property type="entry name" value="MANNOSE-1-PHOSPHATE GUANYLYLTRANSFERASE"/>
    <property type="match status" value="1"/>
</dbReference>
<protein>
    <submittedName>
        <fullName evidence="3">Alginate biosynthesis protein AlgA</fullName>
    </submittedName>
</protein>
<dbReference type="SUPFAM" id="SSF51182">
    <property type="entry name" value="RmlC-like cupins"/>
    <property type="match status" value="1"/>
</dbReference>
<gene>
    <name evidence="3" type="primary">algA</name>
    <name evidence="3" type="ORF">BACCIP111899_02009</name>
</gene>
<dbReference type="Proteomes" id="UP000789423">
    <property type="component" value="Unassembled WGS sequence"/>
</dbReference>
<dbReference type="Pfam" id="PF00483">
    <property type="entry name" value="NTP_transferase"/>
    <property type="match status" value="1"/>
</dbReference>
<feature type="domain" description="Nucleotidyl transferase" evidence="1">
    <location>
        <begin position="4"/>
        <end position="273"/>
    </location>
</feature>
<dbReference type="SUPFAM" id="SSF53448">
    <property type="entry name" value="Nucleotide-diphospho-sugar transferases"/>
    <property type="match status" value="1"/>
</dbReference>
<proteinExistence type="predicted"/>
<comment type="caution">
    <text evidence="3">The sequence shown here is derived from an EMBL/GenBank/DDBJ whole genome shotgun (WGS) entry which is preliminary data.</text>
</comment>
<reference evidence="3 4" key="1">
    <citation type="submission" date="2021-10" db="EMBL/GenBank/DDBJ databases">
        <authorList>
            <person name="Criscuolo A."/>
        </authorList>
    </citation>
    <scope>NUCLEOTIDE SEQUENCE [LARGE SCALE GENOMIC DNA]</scope>
    <source>
        <strain evidence="4">CIP 111899</strain>
    </source>
</reference>
<dbReference type="RefSeq" id="WP_230574953.1">
    <property type="nucleotide sequence ID" value="NZ_CAKJTI010000008.1"/>
</dbReference>
<dbReference type="InterPro" id="IPR029044">
    <property type="entry name" value="Nucleotide-diphossugar_trans"/>
</dbReference>
<dbReference type="InterPro" id="IPR005835">
    <property type="entry name" value="NTP_transferase_dom"/>
</dbReference>
<name>A0ABM8YAS9_9BACI</name>
<dbReference type="InterPro" id="IPR011051">
    <property type="entry name" value="RmlC_Cupin_sf"/>
</dbReference>
<dbReference type="InterPro" id="IPR051161">
    <property type="entry name" value="Mannose-6P_isomerase_type2"/>
</dbReference>
<sequence>MKLILLSGGSGKRLWPLSNNSRSKQFLKILRNQYGIQESMIQRIVGQVQSIGLTNSTYIATCKSQTDIIQNQLNNKLPLIIEPDRRDTFPAIALASVYLYSVLNVDVNETICIMPVDAYVENSFFEALLKLDQVLTDSNASLALMGVRPSHPSEQYGYITTTPSHSSSVQTPPYMKVNQFIEKPMQSKAKELIKQEALWNCGVFTFKLGFLIQCLTSMKIPVQYEELIQQYSTLPQKSFDYEVVERCDDIVVMPYEGAWRDLGTWSTLTEIMDTQIIGNGILSENTLNTHIINELNLPLVVANICNSIIIASHEGILIADKQESGKIKELINHENPRPMYEEKRWGNYRVLDYEKLKDGNEILTKRLKILAGKNLSYQMHFKREEIWTIIAGEGELIIDEKFKLIKPGDVIYIPVGTMHGARAITDLEFIEVQMGSKLVEDDIIRTHMTWEEIERDFR</sequence>
<dbReference type="PANTHER" id="PTHR46390">
    <property type="entry name" value="MANNOSE-1-PHOSPHATE GUANYLYLTRANSFERASE"/>
    <property type="match status" value="1"/>
</dbReference>
<dbReference type="Gene3D" id="3.90.550.10">
    <property type="entry name" value="Spore Coat Polysaccharide Biosynthesis Protein SpsA, Chain A"/>
    <property type="match status" value="1"/>
</dbReference>
<dbReference type="Gene3D" id="2.60.120.10">
    <property type="entry name" value="Jelly Rolls"/>
    <property type="match status" value="1"/>
</dbReference>
<dbReference type="InterPro" id="IPR001538">
    <property type="entry name" value="Man6P_isomerase-2_C"/>
</dbReference>
<evidence type="ECO:0000313" key="3">
    <source>
        <dbReference type="EMBL" id="CAG9612831.1"/>
    </source>
</evidence>
<evidence type="ECO:0000259" key="2">
    <source>
        <dbReference type="Pfam" id="PF01050"/>
    </source>
</evidence>
<dbReference type="EMBL" id="CAKJTI010000008">
    <property type="protein sequence ID" value="CAG9612831.1"/>
    <property type="molecule type" value="Genomic_DNA"/>
</dbReference>